<proteinExistence type="predicted"/>
<name>A0A6C0KLT5_9ZZZZ</name>
<organism evidence="2">
    <name type="scientific">viral metagenome</name>
    <dbReference type="NCBI Taxonomy" id="1070528"/>
    <lineage>
        <taxon>unclassified sequences</taxon>
        <taxon>metagenomes</taxon>
        <taxon>organismal metagenomes</taxon>
    </lineage>
</organism>
<dbReference type="AlphaFoldDB" id="A0A6C0KLT5"/>
<accession>A0A6C0KLT5</accession>
<dbReference type="EMBL" id="MN740926">
    <property type="protein sequence ID" value="QHU18253.1"/>
    <property type="molecule type" value="Genomic_DNA"/>
</dbReference>
<feature type="transmembrane region" description="Helical" evidence="1">
    <location>
        <begin position="12"/>
        <end position="30"/>
    </location>
</feature>
<keyword evidence="1" id="KW-0472">Membrane</keyword>
<reference evidence="2" key="1">
    <citation type="journal article" date="2020" name="Nature">
        <title>Giant virus diversity and host interactions through global metagenomics.</title>
        <authorList>
            <person name="Schulz F."/>
            <person name="Roux S."/>
            <person name="Paez-Espino D."/>
            <person name="Jungbluth S."/>
            <person name="Walsh D.A."/>
            <person name="Denef V.J."/>
            <person name="McMahon K.D."/>
            <person name="Konstantinidis K.T."/>
            <person name="Eloe-Fadrosh E.A."/>
            <person name="Kyrpides N.C."/>
            <person name="Woyke T."/>
        </authorList>
    </citation>
    <scope>NUCLEOTIDE SEQUENCE</scope>
    <source>
        <strain evidence="2">GVMAG-S-3300013006-138</strain>
    </source>
</reference>
<keyword evidence="1" id="KW-0812">Transmembrane</keyword>
<evidence type="ECO:0000313" key="2">
    <source>
        <dbReference type="EMBL" id="QHU18253.1"/>
    </source>
</evidence>
<protein>
    <submittedName>
        <fullName evidence="2">Uncharacterized protein</fullName>
    </submittedName>
</protein>
<evidence type="ECO:0000256" key="1">
    <source>
        <dbReference type="SAM" id="Phobius"/>
    </source>
</evidence>
<keyword evidence="1" id="KW-1133">Transmembrane helix</keyword>
<sequence>MYEILKTEKFAIFFSFIVGFSIIAITIPACKDDECFIKKAPSVDEMKKSTFRIASKCYQFKPEILDCPAKGVIEAFVPLKR</sequence>